<feature type="region of interest" description="Disordered" evidence="5">
    <location>
        <begin position="235"/>
        <end position="254"/>
    </location>
</feature>
<feature type="transmembrane region" description="Helical" evidence="6">
    <location>
        <begin position="275"/>
        <end position="298"/>
    </location>
</feature>
<proteinExistence type="predicted"/>
<feature type="transmembrane region" description="Helical" evidence="6">
    <location>
        <begin position="404"/>
        <end position="423"/>
    </location>
</feature>
<keyword evidence="2 6" id="KW-0812">Transmembrane</keyword>
<feature type="compositionally biased region" description="Basic residues" evidence="5">
    <location>
        <begin position="201"/>
        <end position="215"/>
    </location>
</feature>
<protein>
    <submittedName>
        <fullName evidence="7">Uncharacterized protein</fullName>
    </submittedName>
</protein>
<dbReference type="GO" id="GO:0016020">
    <property type="term" value="C:membrane"/>
    <property type="evidence" value="ECO:0007669"/>
    <property type="project" value="UniProtKB-SubCell"/>
</dbReference>
<keyword evidence="8" id="KW-1185">Reference proteome</keyword>
<dbReference type="AlphaFoldDB" id="A0AAV2HU87"/>
<dbReference type="Pfam" id="PF10242">
    <property type="entry name" value="L_HMGIC_fpl"/>
    <property type="match status" value="1"/>
</dbReference>
<evidence type="ECO:0000256" key="2">
    <source>
        <dbReference type="ARBA" id="ARBA00022692"/>
    </source>
</evidence>
<feature type="transmembrane region" description="Helical" evidence="6">
    <location>
        <begin position="449"/>
        <end position="471"/>
    </location>
</feature>
<evidence type="ECO:0000313" key="7">
    <source>
        <dbReference type="EMBL" id="CAL1537072.1"/>
    </source>
</evidence>
<feature type="transmembrane region" description="Helical" evidence="6">
    <location>
        <begin position="363"/>
        <end position="392"/>
    </location>
</feature>
<keyword evidence="4 6" id="KW-0472">Membrane</keyword>
<dbReference type="PANTHER" id="PTHR12489">
    <property type="entry name" value="LIPOMA HMGIC FUSION PARTNER-LIKE PROTEIN"/>
    <property type="match status" value="1"/>
</dbReference>
<evidence type="ECO:0000256" key="5">
    <source>
        <dbReference type="SAM" id="MobiDB-lite"/>
    </source>
</evidence>
<organism evidence="7 8">
    <name type="scientific">Lymnaea stagnalis</name>
    <name type="common">Great pond snail</name>
    <name type="synonym">Helix stagnalis</name>
    <dbReference type="NCBI Taxonomy" id="6523"/>
    <lineage>
        <taxon>Eukaryota</taxon>
        <taxon>Metazoa</taxon>
        <taxon>Spiralia</taxon>
        <taxon>Lophotrochozoa</taxon>
        <taxon>Mollusca</taxon>
        <taxon>Gastropoda</taxon>
        <taxon>Heterobranchia</taxon>
        <taxon>Euthyneura</taxon>
        <taxon>Panpulmonata</taxon>
        <taxon>Hygrophila</taxon>
        <taxon>Lymnaeoidea</taxon>
        <taxon>Lymnaeidae</taxon>
        <taxon>Lymnaea</taxon>
    </lineage>
</organism>
<evidence type="ECO:0000256" key="3">
    <source>
        <dbReference type="ARBA" id="ARBA00022989"/>
    </source>
</evidence>
<comment type="caution">
    <text evidence="7">The sequence shown here is derived from an EMBL/GenBank/DDBJ whole genome shotgun (WGS) entry which is preliminary data.</text>
</comment>
<name>A0AAV2HU87_LYMST</name>
<dbReference type="Gene3D" id="1.20.140.150">
    <property type="match status" value="1"/>
</dbReference>
<comment type="subcellular location">
    <subcellularLocation>
        <location evidence="1">Membrane</location>
        <topology evidence="1">Multi-pass membrane protein</topology>
    </subcellularLocation>
</comment>
<evidence type="ECO:0000256" key="1">
    <source>
        <dbReference type="ARBA" id="ARBA00004141"/>
    </source>
</evidence>
<evidence type="ECO:0000256" key="6">
    <source>
        <dbReference type="SAM" id="Phobius"/>
    </source>
</evidence>
<sequence>MTKTEPNQSTVYANYSNDVTSDSSTEELHVCVCHMKPGKQILAVNPRDLHQNRLSHQYLNSSVTGQTYPDVLPDAQKRYPFFFTDTGLIDAPDFQSSMIFSATPTKDIATSEKPGGGKIGLSGSPAHHYYNKSSIFKPIALDNYAGIPANGDPTSFKIFQQPDGTAAVANKGEKDLDLSLFPPLSQLKCPFHKSSPMGTPQHHRGPLPKHHHSRPHEHQQLLGHPQPQATSYLFRQHYPPGHRPPPQAHRSTDDHSLVHHFTCGQRQIQISPVSLLWTFLSVLVAGTCLVSFLTPYWATHPDHVHSFGLFNLCVRDQRFSHPRPLCVNFGYQQMYSYESGTNDTEVDVVDARTVDITRIPSGAWQAACLLFGAGVTVQILGALTSLVVLGLTEPWHHRVALVNGYMQTVGVLLLLSGLLLYPVGFSSPFFSYYCDSTRAFCTGHCAMGWSYVTAVMATALSIFCPVMSSFAEAQQTTKKSTATTDTSSA</sequence>
<evidence type="ECO:0000313" key="8">
    <source>
        <dbReference type="Proteomes" id="UP001497497"/>
    </source>
</evidence>
<dbReference type="InterPro" id="IPR019372">
    <property type="entry name" value="LHFPL"/>
</dbReference>
<gene>
    <name evidence="7" type="ORF">GSLYS_00010985001</name>
</gene>
<dbReference type="EMBL" id="CAXITT010000247">
    <property type="protein sequence ID" value="CAL1537072.1"/>
    <property type="molecule type" value="Genomic_DNA"/>
</dbReference>
<evidence type="ECO:0000256" key="4">
    <source>
        <dbReference type="ARBA" id="ARBA00023136"/>
    </source>
</evidence>
<reference evidence="7 8" key="1">
    <citation type="submission" date="2024-04" db="EMBL/GenBank/DDBJ databases">
        <authorList>
            <consortium name="Genoscope - CEA"/>
            <person name="William W."/>
        </authorList>
    </citation>
    <scope>NUCLEOTIDE SEQUENCE [LARGE SCALE GENOMIC DNA]</scope>
</reference>
<dbReference type="PANTHER" id="PTHR12489:SF22">
    <property type="entry name" value="SI:DKEY-35M8.1"/>
    <property type="match status" value="1"/>
</dbReference>
<accession>A0AAV2HU87</accession>
<keyword evidence="3 6" id="KW-1133">Transmembrane helix</keyword>
<feature type="region of interest" description="Disordered" evidence="5">
    <location>
        <begin position="191"/>
        <end position="223"/>
    </location>
</feature>
<dbReference type="Proteomes" id="UP001497497">
    <property type="component" value="Unassembled WGS sequence"/>
</dbReference>